<dbReference type="AlphaFoldDB" id="A0A1A9Z300"/>
<proteinExistence type="predicted"/>
<keyword evidence="2" id="KW-1185">Reference proteome</keyword>
<evidence type="ECO:0000313" key="1">
    <source>
        <dbReference type="EnsemblMetazoa" id="GPAI002194-PA"/>
    </source>
</evidence>
<sequence length="135" mass="15376">MQCIVYSRMLTHKAFIQVLFDLISRRAPPVHDHQLRYLTATNDIPHQSVLIFVLNYSTNSCKNFHQLVNAIRHVHISSLYDYQLLGIAFKAIALNNKRFKVKKIYQPGEGILERLSPLASAAALGMCVSRALKKL</sequence>
<dbReference type="VEuPathDB" id="VectorBase:GPAI002194"/>
<accession>A0A1A9Z300</accession>
<dbReference type="EnsemblMetazoa" id="GPAI002194-RA">
    <property type="protein sequence ID" value="GPAI002194-PA"/>
    <property type="gene ID" value="GPAI002194"/>
</dbReference>
<dbReference type="Proteomes" id="UP000092445">
    <property type="component" value="Unassembled WGS sequence"/>
</dbReference>
<protein>
    <submittedName>
        <fullName evidence="1">Uncharacterized protein</fullName>
    </submittedName>
</protein>
<reference evidence="2" key="1">
    <citation type="submission" date="2014-03" db="EMBL/GenBank/DDBJ databases">
        <authorList>
            <person name="Aksoy S."/>
            <person name="Warren W."/>
            <person name="Wilson R.K."/>
        </authorList>
    </citation>
    <scope>NUCLEOTIDE SEQUENCE [LARGE SCALE GENOMIC DNA]</scope>
    <source>
        <strain evidence="2">IAEA</strain>
    </source>
</reference>
<name>A0A1A9Z300_GLOPL</name>
<evidence type="ECO:0000313" key="2">
    <source>
        <dbReference type="Proteomes" id="UP000092445"/>
    </source>
</evidence>
<reference evidence="1" key="2">
    <citation type="submission" date="2020-05" db="UniProtKB">
        <authorList>
            <consortium name="EnsemblMetazoa"/>
        </authorList>
    </citation>
    <scope>IDENTIFICATION</scope>
    <source>
        <strain evidence="1">IAEA</strain>
    </source>
</reference>
<organism evidence="1 2">
    <name type="scientific">Glossina pallidipes</name>
    <name type="common">Tsetse fly</name>
    <dbReference type="NCBI Taxonomy" id="7398"/>
    <lineage>
        <taxon>Eukaryota</taxon>
        <taxon>Metazoa</taxon>
        <taxon>Ecdysozoa</taxon>
        <taxon>Arthropoda</taxon>
        <taxon>Hexapoda</taxon>
        <taxon>Insecta</taxon>
        <taxon>Pterygota</taxon>
        <taxon>Neoptera</taxon>
        <taxon>Endopterygota</taxon>
        <taxon>Diptera</taxon>
        <taxon>Brachycera</taxon>
        <taxon>Muscomorpha</taxon>
        <taxon>Hippoboscoidea</taxon>
        <taxon>Glossinidae</taxon>
        <taxon>Glossina</taxon>
    </lineage>
</organism>